<reference evidence="2 3" key="1">
    <citation type="submission" date="2018-10" db="EMBL/GenBank/DDBJ databases">
        <title>Natrarchaeobius chitinivorans gen. nov., sp. nov., and Natrarchaeobius haloalkaliphilus sp. nov., alkaliphilic, chitin-utilizing haloarchaea from hypersaline alkaline lakes.</title>
        <authorList>
            <person name="Sorokin D.Y."/>
            <person name="Elcheninov A.G."/>
            <person name="Kostrikina N.A."/>
            <person name="Bale N.J."/>
            <person name="Sinninghe Damste J.S."/>
            <person name="Khijniak T.V."/>
            <person name="Kublanov I.V."/>
            <person name="Toshchakov S.V."/>
        </authorList>
    </citation>
    <scope>NUCLEOTIDE SEQUENCE [LARGE SCALE GENOMIC DNA]</scope>
    <source>
        <strain evidence="2 3">AArcht-Sl</strain>
    </source>
</reference>
<evidence type="ECO:0000256" key="1">
    <source>
        <dbReference type="SAM" id="Phobius"/>
    </source>
</evidence>
<dbReference type="AlphaFoldDB" id="A0A3N6LK75"/>
<comment type="caution">
    <text evidence="2">The sequence shown here is derived from an EMBL/GenBank/DDBJ whole genome shotgun (WGS) entry which is preliminary data.</text>
</comment>
<keyword evidence="1" id="KW-0812">Transmembrane</keyword>
<proteinExistence type="predicted"/>
<evidence type="ECO:0000313" key="2">
    <source>
        <dbReference type="EMBL" id="RQG89153.1"/>
    </source>
</evidence>
<feature type="transmembrane region" description="Helical" evidence="1">
    <location>
        <begin position="57"/>
        <end position="84"/>
    </location>
</feature>
<dbReference type="Pfam" id="PF07441">
    <property type="entry name" value="BofA"/>
    <property type="match status" value="1"/>
</dbReference>
<keyword evidence="1" id="KW-0472">Membrane</keyword>
<dbReference type="InterPro" id="IPR010001">
    <property type="entry name" value="BofA"/>
</dbReference>
<accession>A0A3N6LK75</accession>
<dbReference type="EMBL" id="REFY01000004">
    <property type="protein sequence ID" value="RQG89153.1"/>
    <property type="molecule type" value="Genomic_DNA"/>
</dbReference>
<feature type="transmembrane region" description="Helical" evidence="1">
    <location>
        <begin position="7"/>
        <end position="24"/>
    </location>
</feature>
<sequence length="85" mass="8563">MVTGFEILLLVIVLAAVLGASTLVETVRPFIVNAVVGLLVLFVAQSVFGFSVAVTPVAIAIVAIGGVPGSLLVILLSAFGIAFVP</sequence>
<dbReference type="RefSeq" id="WP_124178844.1">
    <property type="nucleotide sequence ID" value="NZ_REFY01000004.1"/>
</dbReference>
<protein>
    <submittedName>
        <fullName evidence="2">Uncharacterized protein</fullName>
    </submittedName>
</protein>
<keyword evidence="1" id="KW-1133">Transmembrane helix</keyword>
<gene>
    <name evidence="2" type="ORF">EA462_12345</name>
</gene>
<organism evidence="2 3">
    <name type="scientific">Natrarchaeobius halalkaliphilus</name>
    <dbReference type="NCBI Taxonomy" id="1679091"/>
    <lineage>
        <taxon>Archaea</taxon>
        <taxon>Methanobacteriati</taxon>
        <taxon>Methanobacteriota</taxon>
        <taxon>Stenosarchaea group</taxon>
        <taxon>Halobacteria</taxon>
        <taxon>Halobacteriales</taxon>
        <taxon>Natrialbaceae</taxon>
        <taxon>Natrarchaeobius</taxon>
    </lineage>
</organism>
<feature type="transmembrane region" description="Helical" evidence="1">
    <location>
        <begin position="30"/>
        <end position="50"/>
    </location>
</feature>
<dbReference type="Proteomes" id="UP000273828">
    <property type="component" value="Unassembled WGS sequence"/>
</dbReference>
<evidence type="ECO:0000313" key="3">
    <source>
        <dbReference type="Proteomes" id="UP000273828"/>
    </source>
</evidence>
<dbReference type="OrthoDB" id="205985at2157"/>
<keyword evidence="3" id="KW-1185">Reference proteome</keyword>
<name>A0A3N6LK75_9EURY</name>